<comment type="caution">
    <text evidence="1">The sequence shown here is derived from an EMBL/GenBank/DDBJ whole genome shotgun (WGS) entry which is preliminary data.</text>
</comment>
<dbReference type="Proteomes" id="UP001152795">
    <property type="component" value="Unassembled WGS sequence"/>
</dbReference>
<reference evidence="1" key="1">
    <citation type="submission" date="2020-04" db="EMBL/GenBank/DDBJ databases">
        <authorList>
            <person name="Alioto T."/>
            <person name="Alioto T."/>
            <person name="Gomez Garrido J."/>
        </authorList>
    </citation>
    <scope>NUCLEOTIDE SEQUENCE</scope>
    <source>
        <strain evidence="1">A484AB</strain>
    </source>
</reference>
<accession>A0A7D9J650</accession>
<evidence type="ECO:0000313" key="1">
    <source>
        <dbReference type="EMBL" id="CAB4022804.1"/>
    </source>
</evidence>
<organism evidence="1 2">
    <name type="scientific">Paramuricea clavata</name>
    <name type="common">Red gorgonian</name>
    <name type="synonym">Violescent sea-whip</name>
    <dbReference type="NCBI Taxonomy" id="317549"/>
    <lineage>
        <taxon>Eukaryota</taxon>
        <taxon>Metazoa</taxon>
        <taxon>Cnidaria</taxon>
        <taxon>Anthozoa</taxon>
        <taxon>Octocorallia</taxon>
        <taxon>Malacalcyonacea</taxon>
        <taxon>Plexauridae</taxon>
        <taxon>Paramuricea</taxon>
    </lineage>
</organism>
<keyword evidence="2" id="KW-1185">Reference proteome</keyword>
<proteinExistence type="predicted"/>
<gene>
    <name evidence="1" type="ORF">PACLA_8A062966</name>
</gene>
<dbReference type="EMBL" id="CACRXK020012167">
    <property type="protein sequence ID" value="CAB4022804.1"/>
    <property type="molecule type" value="Genomic_DNA"/>
</dbReference>
<dbReference type="AlphaFoldDB" id="A0A7D9J650"/>
<protein>
    <submittedName>
        <fullName evidence="1">Uncharacterized protein</fullName>
    </submittedName>
</protein>
<name>A0A7D9J650_PARCT</name>
<sequence>MPFYPMTIPSVSPILGSQEDSERFVDTDVSLNQSLHDLTKSILEELNAEQEDMTRQSDSDVMNEISDDESVGLEDDIFEMVTEEDAEHVTDGVNLQQQSHSTTECTGTFGPHCRFTRGDEVYSMKKEYKMVKEKKFVCSLDLLLQIFQSRCQTPGCTAESQIQYHFIGVTVVINSVCS</sequence>
<dbReference type="OrthoDB" id="6016432at2759"/>
<evidence type="ECO:0000313" key="2">
    <source>
        <dbReference type="Proteomes" id="UP001152795"/>
    </source>
</evidence>